<reference evidence="1 2" key="1">
    <citation type="journal article" date="2018" name="Front. Plant Sci.">
        <title>Red Clover (Trifolium pratense) and Zigzag Clover (T. medium) - A Picture of Genomic Similarities and Differences.</title>
        <authorList>
            <person name="Dluhosova J."/>
            <person name="Istvanek J."/>
            <person name="Nedelnik J."/>
            <person name="Repkova J."/>
        </authorList>
    </citation>
    <scope>NUCLEOTIDE SEQUENCE [LARGE SCALE GENOMIC DNA]</scope>
    <source>
        <strain evidence="2">cv. 10/8</strain>
        <tissue evidence="1">Leaf</tissue>
    </source>
</reference>
<proteinExistence type="predicted"/>
<name>A0A392UTN9_9FABA</name>
<evidence type="ECO:0000313" key="1">
    <source>
        <dbReference type="EMBL" id="MCI78593.1"/>
    </source>
</evidence>
<comment type="caution">
    <text evidence="1">The sequence shown here is derived from an EMBL/GenBank/DDBJ whole genome shotgun (WGS) entry which is preliminary data.</text>
</comment>
<organism evidence="1 2">
    <name type="scientific">Trifolium medium</name>
    <dbReference type="NCBI Taxonomy" id="97028"/>
    <lineage>
        <taxon>Eukaryota</taxon>
        <taxon>Viridiplantae</taxon>
        <taxon>Streptophyta</taxon>
        <taxon>Embryophyta</taxon>
        <taxon>Tracheophyta</taxon>
        <taxon>Spermatophyta</taxon>
        <taxon>Magnoliopsida</taxon>
        <taxon>eudicotyledons</taxon>
        <taxon>Gunneridae</taxon>
        <taxon>Pentapetalae</taxon>
        <taxon>rosids</taxon>
        <taxon>fabids</taxon>
        <taxon>Fabales</taxon>
        <taxon>Fabaceae</taxon>
        <taxon>Papilionoideae</taxon>
        <taxon>50 kb inversion clade</taxon>
        <taxon>NPAAA clade</taxon>
        <taxon>Hologalegina</taxon>
        <taxon>IRL clade</taxon>
        <taxon>Trifolieae</taxon>
        <taxon>Trifolium</taxon>
    </lineage>
</organism>
<keyword evidence="2" id="KW-1185">Reference proteome</keyword>
<gene>
    <name evidence="1" type="ORF">A2U01_0099863</name>
</gene>
<dbReference type="AlphaFoldDB" id="A0A392UTN9"/>
<sequence>MSRKTLHMLALVAREIRPTEGFRDLSLVCVQKPRSAKLGMQVQTNALLGGIKGGQK</sequence>
<protein>
    <submittedName>
        <fullName evidence="1">Uncharacterized protein</fullName>
    </submittedName>
</protein>
<accession>A0A392UTN9</accession>
<evidence type="ECO:0000313" key="2">
    <source>
        <dbReference type="Proteomes" id="UP000265520"/>
    </source>
</evidence>
<dbReference type="Proteomes" id="UP000265520">
    <property type="component" value="Unassembled WGS sequence"/>
</dbReference>
<dbReference type="EMBL" id="LXQA010954238">
    <property type="protein sequence ID" value="MCI78593.1"/>
    <property type="molecule type" value="Genomic_DNA"/>
</dbReference>